<dbReference type="InterPro" id="IPR029039">
    <property type="entry name" value="Flavoprotein-like_sf"/>
</dbReference>
<dbReference type="Pfam" id="PF03358">
    <property type="entry name" value="FMN_red"/>
    <property type="match status" value="1"/>
</dbReference>
<evidence type="ECO:0000313" key="5">
    <source>
        <dbReference type="Proteomes" id="UP000587396"/>
    </source>
</evidence>
<accession>A0A842JEG7</accession>
<organism evidence="4 5">
    <name type="scientific">Gordonibacter massiliensis</name>
    <name type="common">ex Traore et al. 2017</name>
    <dbReference type="NCBI Taxonomy" id="1841863"/>
    <lineage>
        <taxon>Bacteria</taxon>
        <taxon>Bacillati</taxon>
        <taxon>Actinomycetota</taxon>
        <taxon>Coriobacteriia</taxon>
        <taxon>Eggerthellales</taxon>
        <taxon>Eggerthellaceae</taxon>
        <taxon>Gordonibacter</taxon>
    </lineage>
</organism>
<keyword evidence="1" id="KW-0285">Flavoprotein</keyword>
<evidence type="ECO:0000313" key="4">
    <source>
        <dbReference type="EMBL" id="MBC2889316.1"/>
    </source>
</evidence>
<dbReference type="GO" id="GO:0016491">
    <property type="term" value="F:oxidoreductase activity"/>
    <property type="evidence" value="ECO:0007669"/>
    <property type="project" value="InterPro"/>
</dbReference>
<dbReference type="AlphaFoldDB" id="A0A842JEG7"/>
<reference evidence="4 5" key="1">
    <citation type="submission" date="2020-08" db="EMBL/GenBank/DDBJ databases">
        <authorList>
            <person name="Liu C."/>
            <person name="Sun Q."/>
        </authorList>
    </citation>
    <scope>NUCLEOTIDE SEQUENCE [LARGE SCALE GENOMIC DNA]</scope>
    <source>
        <strain evidence="4 5">N22</strain>
    </source>
</reference>
<protein>
    <submittedName>
        <fullName evidence="4">Flavodoxin family protein</fullName>
    </submittedName>
</protein>
<proteinExistence type="predicted"/>
<dbReference type="InterPro" id="IPR051796">
    <property type="entry name" value="ISF_SsuE-like"/>
</dbReference>
<sequence length="176" mass="18999">MKILVVTGSPRKGSNTDLMADAFAEGAREAGHDVRVRHLYEHKVGPCLACEYCLAHDGTCVQTDDMNELLADVDAADALVVASPIYWFDVSAQSKCFIDRLYARARKGFSIKAFAFLLDSGSPGVYAAAEAQLADICGYLKWENKGAFTAPGMDGRGAIKDTGYLDGAREFGRTFA</sequence>
<keyword evidence="5" id="KW-1185">Reference proteome</keyword>
<evidence type="ECO:0000256" key="1">
    <source>
        <dbReference type="ARBA" id="ARBA00022630"/>
    </source>
</evidence>
<dbReference type="RefSeq" id="WP_185905175.1">
    <property type="nucleotide sequence ID" value="NZ_JACMSE010000005.1"/>
</dbReference>
<dbReference type="EMBL" id="JACMSE010000005">
    <property type="protein sequence ID" value="MBC2889316.1"/>
    <property type="molecule type" value="Genomic_DNA"/>
</dbReference>
<dbReference type="InterPro" id="IPR005025">
    <property type="entry name" value="FMN_Rdtase-like_dom"/>
</dbReference>
<evidence type="ECO:0000259" key="3">
    <source>
        <dbReference type="Pfam" id="PF03358"/>
    </source>
</evidence>
<gene>
    <name evidence="4" type="ORF">H7313_08145</name>
</gene>
<keyword evidence="2" id="KW-0288">FMN</keyword>
<comment type="caution">
    <text evidence="4">The sequence shown here is derived from an EMBL/GenBank/DDBJ whole genome shotgun (WGS) entry which is preliminary data.</text>
</comment>
<feature type="domain" description="NADPH-dependent FMN reductase-like" evidence="3">
    <location>
        <begin position="1"/>
        <end position="141"/>
    </location>
</feature>
<name>A0A842JEG7_9ACTN</name>
<dbReference type="Gene3D" id="3.40.50.360">
    <property type="match status" value="1"/>
</dbReference>
<dbReference type="Proteomes" id="UP000587396">
    <property type="component" value="Unassembled WGS sequence"/>
</dbReference>
<dbReference type="PANTHER" id="PTHR43278:SF4">
    <property type="entry name" value="NAD(P)H-DEPENDENT FMN-CONTAINING OXIDOREDUCTASE YWQN-RELATED"/>
    <property type="match status" value="1"/>
</dbReference>
<evidence type="ECO:0000256" key="2">
    <source>
        <dbReference type="ARBA" id="ARBA00022643"/>
    </source>
</evidence>
<dbReference type="SUPFAM" id="SSF52218">
    <property type="entry name" value="Flavoproteins"/>
    <property type="match status" value="1"/>
</dbReference>
<dbReference type="PANTHER" id="PTHR43278">
    <property type="entry name" value="NAD(P)H-DEPENDENT FMN-CONTAINING OXIDOREDUCTASE YWQN-RELATED"/>
    <property type="match status" value="1"/>
</dbReference>